<dbReference type="RefSeq" id="WP_367406810.1">
    <property type="nucleotide sequence ID" value="NZ_JARNBG010000005.1"/>
</dbReference>
<keyword evidence="2" id="KW-1185">Reference proteome</keyword>
<dbReference type="EMBL" id="JARNBH010000012">
    <property type="protein sequence ID" value="MEC0273507.1"/>
    <property type="molecule type" value="Genomic_DNA"/>
</dbReference>
<comment type="caution">
    <text evidence="1">The sequence shown here is derived from an EMBL/GenBank/DDBJ whole genome shotgun (WGS) entry which is preliminary data.</text>
</comment>
<evidence type="ECO:0000313" key="2">
    <source>
        <dbReference type="Proteomes" id="UP001307168"/>
    </source>
</evidence>
<sequence length="47" mass="5478">MSWISSYPLHNSVWVDVFTDIGYLHHIEYCWVKESTPFFGKDDAAGK</sequence>
<reference evidence="1 2" key="1">
    <citation type="submission" date="2023-03" db="EMBL/GenBank/DDBJ databases">
        <title>Bacillus Genome Sequencing.</title>
        <authorList>
            <person name="Dunlap C."/>
        </authorList>
    </citation>
    <scope>NUCLEOTIDE SEQUENCE [LARGE SCALE GENOMIC DNA]</scope>
    <source>
        <strain evidence="1 2">B-41290</strain>
    </source>
</reference>
<evidence type="ECO:0000313" key="1">
    <source>
        <dbReference type="EMBL" id="MEC0273507.1"/>
    </source>
</evidence>
<dbReference type="AlphaFoldDB" id="A0AAW9NDP3"/>
<name>A0AAW9NDP3_9BACI</name>
<gene>
    <name evidence="1" type="ORF">P4706_10665</name>
</gene>
<organism evidence="1 2">
    <name type="scientific">Peribacillus castrilensis</name>
    <dbReference type="NCBI Taxonomy" id="2897690"/>
    <lineage>
        <taxon>Bacteria</taxon>
        <taxon>Bacillati</taxon>
        <taxon>Bacillota</taxon>
        <taxon>Bacilli</taxon>
        <taxon>Bacillales</taxon>
        <taxon>Bacillaceae</taxon>
        <taxon>Peribacillus</taxon>
    </lineage>
</organism>
<accession>A0AAW9NDP3</accession>
<protein>
    <submittedName>
        <fullName evidence="1">Uncharacterized protein</fullName>
    </submittedName>
</protein>
<dbReference type="Proteomes" id="UP001307168">
    <property type="component" value="Unassembled WGS sequence"/>
</dbReference>
<proteinExistence type="predicted"/>